<dbReference type="Proteomes" id="UP000754883">
    <property type="component" value="Unassembled WGS sequence"/>
</dbReference>
<dbReference type="Gene3D" id="3.30.110.90">
    <property type="entry name" value="Amidohydrolase"/>
    <property type="match status" value="1"/>
</dbReference>
<dbReference type="AlphaFoldDB" id="A0A9N9Y1I7"/>
<evidence type="ECO:0008006" key="5">
    <source>
        <dbReference type="Google" id="ProtNLM"/>
    </source>
</evidence>
<evidence type="ECO:0000259" key="2">
    <source>
        <dbReference type="Pfam" id="PF22644"/>
    </source>
</evidence>
<organism evidence="3 4">
    <name type="scientific">Clonostachys byssicola</name>
    <dbReference type="NCBI Taxonomy" id="160290"/>
    <lineage>
        <taxon>Eukaryota</taxon>
        <taxon>Fungi</taxon>
        <taxon>Dikarya</taxon>
        <taxon>Ascomycota</taxon>
        <taxon>Pezizomycotina</taxon>
        <taxon>Sordariomycetes</taxon>
        <taxon>Hypocreomycetidae</taxon>
        <taxon>Hypocreales</taxon>
        <taxon>Bionectriaceae</taxon>
        <taxon>Clonostachys</taxon>
    </lineage>
</organism>
<accession>A0A9N9Y1I7</accession>
<evidence type="ECO:0000259" key="1">
    <source>
        <dbReference type="Pfam" id="PF01979"/>
    </source>
</evidence>
<dbReference type="EMBL" id="CABFNO020001448">
    <property type="protein sequence ID" value="CAG9988224.1"/>
    <property type="molecule type" value="Genomic_DNA"/>
</dbReference>
<dbReference type="PANTHER" id="PTHR43135:SF3">
    <property type="entry name" value="ALPHA-D-RIBOSE 1-METHYLPHOSPHONATE 5-TRIPHOSPHATE DIPHOSPHATASE"/>
    <property type="match status" value="1"/>
</dbReference>
<evidence type="ECO:0000313" key="4">
    <source>
        <dbReference type="Proteomes" id="UP000754883"/>
    </source>
</evidence>
<name>A0A9N9Y1I7_9HYPO</name>
<dbReference type="SUPFAM" id="SSF51556">
    <property type="entry name" value="Metallo-dependent hydrolases"/>
    <property type="match status" value="1"/>
</dbReference>
<protein>
    <recommendedName>
        <fullName evidence="5">Amidohydrolase-related domain-containing protein</fullName>
    </recommendedName>
</protein>
<dbReference type="Pfam" id="PF01979">
    <property type="entry name" value="Amidohydro_1"/>
    <property type="match status" value="1"/>
</dbReference>
<gene>
    <name evidence="3" type="ORF">CBYS24578_00016451</name>
</gene>
<dbReference type="OrthoDB" id="194468at2759"/>
<dbReference type="InterPro" id="IPR051781">
    <property type="entry name" value="Metallo-dep_Hydrolase"/>
</dbReference>
<evidence type="ECO:0000313" key="3">
    <source>
        <dbReference type="EMBL" id="CAG9988224.1"/>
    </source>
</evidence>
<reference evidence="3" key="1">
    <citation type="submission" date="2021-10" db="EMBL/GenBank/DDBJ databases">
        <authorList>
            <person name="Piombo E."/>
        </authorList>
    </citation>
    <scope>NUCLEOTIDE SEQUENCE</scope>
</reference>
<sequence>MAPTTFTISDVRIFTGKEVIDFGYVTVNDGIISDVSSGSPPSETVGLVISRPGHTVIPGLIDAHMHAQGNDLALIQSLQFGVTTVQDMHNETANVHKMKKIAAAKKDEASDFKAAGVAATIEGGWPMAVVLAIDKSEQVRIDGPYNPIQLKRKTDFNQTAADVATWPKLKSPAEAEEYVAFNLSPAGGADFIKLMHESGSAVGKSISKPSLNIQKALIKATHEAGRIAVAHCFGRADTLEMLSLGIDGLAHTFMDEPVNEEIIKGYKKSGAWCNPTLALLGSFTTEGEALAKRFANDERVKDKLAATDHDTMCRCMSFATANATVQYAYETVRRLKAEGVPIIVGSDAVGPGLGTAYGATVHQEMYLLVKECGFSPQDAIRSATTVTAEVFGLEDRGEVAQGLKADLVLVEGNPVDDIDATLNIKSVWRDGILAKGFQV</sequence>
<dbReference type="Gene3D" id="3.40.50.10910">
    <property type="entry name" value="Amidohydrolase"/>
    <property type="match status" value="1"/>
</dbReference>
<proteinExistence type="predicted"/>
<dbReference type="InterPro" id="IPR032466">
    <property type="entry name" value="Metal_Hydrolase"/>
</dbReference>
<dbReference type="Pfam" id="PF22644">
    <property type="entry name" value="BsNagA_N"/>
    <property type="match status" value="1"/>
</dbReference>
<dbReference type="Gene3D" id="1.20.58.520">
    <property type="entry name" value="Amidohydrolase"/>
    <property type="match status" value="1"/>
</dbReference>
<dbReference type="InterPro" id="IPR059134">
    <property type="entry name" value="BsNagA_N"/>
</dbReference>
<comment type="caution">
    <text evidence="3">The sequence shown here is derived from an EMBL/GenBank/DDBJ whole genome shotgun (WGS) entry which is preliminary data.</text>
</comment>
<feature type="domain" description="BsNagA composite" evidence="2">
    <location>
        <begin position="8"/>
        <end position="40"/>
    </location>
</feature>
<dbReference type="PANTHER" id="PTHR43135">
    <property type="entry name" value="ALPHA-D-RIBOSE 1-METHYLPHOSPHONATE 5-TRIPHOSPHATE DIPHOSPHATASE"/>
    <property type="match status" value="1"/>
</dbReference>
<dbReference type="InterPro" id="IPR006680">
    <property type="entry name" value="Amidohydro-rel"/>
</dbReference>
<dbReference type="Gene3D" id="2.30.40.10">
    <property type="entry name" value="Urease, subunit C, domain 1"/>
    <property type="match status" value="1"/>
</dbReference>
<keyword evidence="4" id="KW-1185">Reference proteome</keyword>
<dbReference type="GO" id="GO:0016810">
    <property type="term" value="F:hydrolase activity, acting on carbon-nitrogen (but not peptide) bonds"/>
    <property type="evidence" value="ECO:0007669"/>
    <property type="project" value="InterPro"/>
</dbReference>
<dbReference type="SUPFAM" id="SSF51338">
    <property type="entry name" value="Composite domain of metallo-dependent hydrolases"/>
    <property type="match status" value="2"/>
</dbReference>
<feature type="domain" description="Amidohydrolase-related" evidence="1">
    <location>
        <begin position="55"/>
        <end position="431"/>
    </location>
</feature>
<dbReference type="InterPro" id="IPR011059">
    <property type="entry name" value="Metal-dep_hydrolase_composite"/>
</dbReference>